<dbReference type="NCBIfam" id="TIGR00229">
    <property type="entry name" value="sensory_box"/>
    <property type="match status" value="1"/>
</dbReference>
<dbReference type="RefSeq" id="WP_188955088.1">
    <property type="nucleotide sequence ID" value="NZ_BMIB01000004.1"/>
</dbReference>
<dbReference type="InterPro" id="IPR036890">
    <property type="entry name" value="HATPase_C_sf"/>
</dbReference>
<dbReference type="InterPro" id="IPR052162">
    <property type="entry name" value="Sensor_kinase/Photoreceptor"/>
</dbReference>
<feature type="domain" description="Histidine kinase" evidence="7">
    <location>
        <begin position="329"/>
        <end position="544"/>
    </location>
</feature>
<dbReference type="SMART" id="SM00091">
    <property type="entry name" value="PAS"/>
    <property type="match status" value="1"/>
</dbReference>
<dbReference type="PROSITE" id="PS50112">
    <property type="entry name" value="PAS"/>
    <property type="match status" value="1"/>
</dbReference>
<dbReference type="CDD" id="cd00130">
    <property type="entry name" value="PAS"/>
    <property type="match status" value="1"/>
</dbReference>
<protein>
    <recommendedName>
        <fullName evidence="2">histidine kinase</fullName>
        <ecNumber evidence="2">2.7.13.3</ecNumber>
    </recommendedName>
</protein>
<dbReference type="Pfam" id="PF08447">
    <property type="entry name" value="PAS_3"/>
    <property type="match status" value="1"/>
</dbReference>
<dbReference type="InterPro" id="IPR003661">
    <property type="entry name" value="HisK_dim/P_dom"/>
</dbReference>
<evidence type="ECO:0000256" key="1">
    <source>
        <dbReference type="ARBA" id="ARBA00000085"/>
    </source>
</evidence>
<feature type="coiled-coil region" evidence="6">
    <location>
        <begin position="285"/>
        <end position="319"/>
    </location>
</feature>
<reference evidence="9" key="1">
    <citation type="journal article" date="2014" name="Int. J. Syst. Evol. Microbiol.">
        <title>Complete genome sequence of Corynebacterium casei LMG S-19264T (=DSM 44701T), isolated from a smear-ripened cheese.</title>
        <authorList>
            <consortium name="US DOE Joint Genome Institute (JGI-PGF)"/>
            <person name="Walter F."/>
            <person name="Albersmeier A."/>
            <person name="Kalinowski J."/>
            <person name="Ruckert C."/>
        </authorList>
    </citation>
    <scope>NUCLEOTIDE SEQUENCE</scope>
    <source>
        <strain evidence="9">CGMCC 1.15290</strain>
    </source>
</reference>
<dbReference type="SUPFAM" id="SSF47384">
    <property type="entry name" value="Homodimeric domain of signal transducing histidine kinase"/>
    <property type="match status" value="1"/>
</dbReference>
<feature type="coiled-coil region" evidence="6">
    <location>
        <begin position="144"/>
        <end position="174"/>
    </location>
</feature>
<dbReference type="InterPro" id="IPR000014">
    <property type="entry name" value="PAS"/>
</dbReference>
<dbReference type="PROSITE" id="PS50109">
    <property type="entry name" value="HIS_KIN"/>
    <property type="match status" value="1"/>
</dbReference>
<dbReference type="SMART" id="SM00388">
    <property type="entry name" value="HisKA"/>
    <property type="match status" value="1"/>
</dbReference>
<dbReference type="Pfam" id="PF02518">
    <property type="entry name" value="HATPase_c"/>
    <property type="match status" value="1"/>
</dbReference>
<evidence type="ECO:0000256" key="6">
    <source>
        <dbReference type="SAM" id="Coils"/>
    </source>
</evidence>
<evidence type="ECO:0000313" key="9">
    <source>
        <dbReference type="EMBL" id="GGH74430.1"/>
    </source>
</evidence>
<evidence type="ECO:0000256" key="5">
    <source>
        <dbReference type="ARBA" id="ARBA00022777"/>
    </source>
</evidence>
<reference evidence="9" key="2">
    <citation type="submission" date="2020-09" db="EMBL/GenBank/DDBJ databases">
        <authorList>
            <person name="Sun Q."/>
            <person name="Zhou Y."/>
        </authorList>
    </citation>
    <scope>NUCLEOTIDE SEQUENCE</scope>
    <source>
        <strain evidence="9">CGMCC 1.15290</strain>
    </source>
</reference>
<dbReference type="Proteomes" id="UP000627292">
    <property type="component" value="Unassembled WGS sequence"/>
</dbReference>
<keyword evidence="4" id="KW-0808">Transferase</keyword>
<organism evidence="9 10">
    <name type="scientific">Filimonas zeae</name>
    <dbReference type="NCBI Taxonomy" id="1737353"/>
    <lineage>
        <taxon>Bacteria</taxon>
        <taxon>Pseudomonadati</taxon>
        <taxon>Bacteroidota</taxon>
        <taxon>Chitinophagia</taxon>
        <taxon>Chitinophagales</taxon>
        <taxon>Chitinophagaceae</taxon>
        <taxon>Filimonas</taxon>
    </lineage>
</organism>
<gene>
    <name evidence="9" type="ORF">GCM10011379_37000</name>
</gene>
<dbReference type="InterPro" id="IPR013655">
    <property type="entry name" value="PAS_fold_3"/>
</dbReference>
<keyword evidence="3" id="KW-0597">Phosphoprotein</keyword>
<dbReference type="Gene3D" id="3.30.450.20">
    <property type="entry name" value="PAS domain"/>
    <property type="match status" value="1"/>
</dbReference>
<evidence type="ECO:0000256" key="4">
    <source>
        <dbReference type="ARBA" id="ARBA00022679"/>
    </source>
</evidence>
<dbReference type="GO" id="GO:0000155">
    <property type="term" value="F:phosphorelay sensor kinase activity"/>
    <property type="evidence" value="ECO:0007669"/>
    <property type="project" value="InterPro"/>
</dbReference>
<name>A0A917J0K4_9BACT</name>
<dbReference type="InterPro" id="IPR035965">
    <property type="entry name" value="PAS-like_dom_sf"/>
</dbReference>
<dbReference type="SUPFAM" id="SSF55874">
    <property type="entry name" value="ATPase domain of HSP90 chaperone/DNA topoisomerase II/histidine kinase"/>
    <property type="match status" value="1"/>
</dbReference>
<keyword evidence="5" id="KW-0418">Kinase</keyword>
<dbReference type="SUPFAM" id="SSF55785">
    <property type="entry name" value="PYP-like sensor domain (PAS domain)"/>
    <property type="match status" value="1"/>
</dbReference>
<dbReference type="Gene3D" id="1.10.287.130">
    <property type="match status" value="1"/>
</dbReference>
<dbReference type="PRINTS" id="PR00344">
    <property type="entry name" value="BCTRLSENSOR"/>
</dbReference>
<evidence type="ECO:0000313" key="10">
    <source>
        <dbReference type="Proteomes" id="UP000627292"/>
    </source>
</evidence>
<dbReference type="Pfam" id="PF00512">
    <property type="entry name" value="HisKA"/>
    <property type="match status" value="1"/>
</dbReference>
<dbReference type="PANTHER" id="PTHR43304">
    <property type="entry name" value="PHYTOCHROME-LIKE PROTEIN CPH1"/>
    <property type="match status" value="1"/>
</dbReference>
<dbReference type="InterPro" id="IPR004358">
    <property type="entry name" value="Sig_transdc_His_kin-like_C"/>
</dbReference>
<comment type="catalytic activity">
    <reaction evidence="1">
        <text>ATP + protein L-histidine = ADP + protein N-phospho-L-histidine.</text>
        <dbReference type="EC" id="2.7.13.3"/>
    </reaction>
</comment>
<dbReference type="AlphaFoldDB" id="A0A917J0K4"/>
<dbReference type="EC" id="2.7.13.3" evidence="2"/>
<dbReference type="InterPro" id="IPR036097">
    <property type="entry name" value="HisK_dim/P_sf"/>
</dbReference>
<keyword evidence="6" id="KW-0175">Coiled coil</keyword>
<proteinExistence type="predicted"/>
<evidence type="ECO:0000259" key="8">
    <source>
        <dbReference type="PROSITE" id="PS50112"/>
    </source>
</evidence>
<dbReference type="InterPro" id="IPR005467">
    <property type="entry name" value="His_kinase_dom"/>
</dbReference>
<dbReference type="PANTHER" id="PTHR43304:SF1">
    <property type="entry name" value="PAC DOMAIN-CONTAINING PROTEIN"/>
    <property type="match status" value="1"/>
</dbReference>
<evidence type="ECO:0000256" key="2">
    <source>
        <dbReference type="ARBA" id="ARBA00012438"/>
    </source>
</evidence>
<keyword evidence="10" id="KW-1185">Reference proteome</keyword>
<feature type="domain" description="PAS" evidence="8">
    <location>
        <begin position="164"/>
        <end position="234"/>
    </location>
</feature>
<dbReference type="FunFam" id="3.30.565.10:FF:000006">
    <property type="entry name" value="Sensor histidine kinase WalK"/>
    <property type="match status" value="1"/>
</dbReference>
<evidence type="ECO:0000256" key="3">
    <source>
        <dbReference type="ARBA" id="ARBA00022553"/>
    </source>
</evidence>
<accession>A0A917J0K4</accession>
<evidence type="ECO:0000259" key="7">
    <source>
        <dbReference type="PROSITE" id="PS50109"/>
    </source>
</evidence>
<dbReference type="Gene3D" id="3.30.565.10">
    <property type="entry name" value="Histidine kinase-like ATPase, C-terminal domain"/>
    <property type="match status" value="1"/>
</dbReference>
<comment type="caution">
    <text evidence="9">The sequence shown here is derived from an EMBL/GenBank/DDBJ whole genome shotgun (WGS) entry which is preliminary data.</text>
</comment>
<dbReference type="InterPro" id="IPR003594">
    <property type="entry name" value="HATPase_dom"/>
</dbReference>
<sequence>MKEIAKVSLQNEMDLILSHRRSMKLAELAGLSLSAQTTFATAVSEVARDVIDNGINGYLVLGIYTATPQKSVAAYIYDSRTNLSLQAPALQNARKLVNRFQYTGTPEASCIEMYYHLPTVVRQLDQKITEWQEQFNYDAPISPYDEIKRKNEQLQELADRLKASENQYRVLTNALPLIIFTLNRKGSIVYANNWMHTYTGFTPDQINTANWKQVLHPEDYSSFYSLLGDIVTTQAGNLKLQCRIREAHSGSYIWHQVFVAPLQEVHRPDDYFIGYIVDIHAQKEFEQASRDNTELKATQQRLKENELELTQKIHQLNRSNNDLEQFAYIASHDLQEPVRKMIFYSDYFSKQYAHLTDNKGSIYLENMLQASHRMRNLINDLLSYSKIRKEVTSFEQVSLQKAAGIALQDLELTIKEKQAKVTVDVLPVIEGDFSQLTQVFQNIVSNALKYSKEQEPLQLHIYPETDNTGMVHLHFKDNGIGFDTRYLPKMFTLFQRLHGKDEYEGTGFGLAICKKIVDLHNGVIDAVSEPGKGADFIVSLPETQNKKQ</sequence>
<dbReference type="CDD" id="cd00082">
    <property type="entry name" value="HisKA"/>
    <property type="match status" value="1"/>
</dbReference>
<dbReference type="EMBL" id="BMIB01000004">
    <property type="protein sequence ID" value="GGH74430.1"/>
    <property type="molecule type" value="Genomic_DNA"/>
</dbReference>
<dbReference type="SMART" id="SM00387">
    <property type="entry name" value="HATPase_c"/>
    <property type="match status" value="1"/>
</dbReference>